<evidence type="ECO:0000256" key="10">
    <source>
        <dbReference type="ARBA" id="ARBA00023242"/>
    </source>
</evidence>
<dbReference type="InterPro" id="IPR028889">
    <property type="entry name" value="USP"/>
</dbReference>
<dbReference type="PROSITE" id="PS51283">
    <property type="entry name" value="DUSP"/>
    <property type="match status" value="3"/>
</dbReference>
<dbReference type="InterPro" id="IPR006615">
    <property type="entry name" value="Pept_C19_DUSP"/>
</dbReference>
<dbReference type="Pfam" id="PF06337">
    <property type="entry name" value="DUSP"/>
    <property type="match status" value="1"/>
</dbReference>
<dbReference type="CDD" id="cd02668">
    <property type="entry name" value="Peptidase_C19L"/>
    <property type="match status" value="1"/>
</dbReference>
<reference evidence="19 20" key="1">
    <citation type="submission" date="2023-10" db="EMBL/GenBank/DDBJ databases">
        <title>Chromosome-scale genome assembly provides insights into flower coloration mechanisms of Canna indica.</title>
        <authorList>
            <person name="Li C."/>
        </authorList>
    </citation>
    <scope>NUCLEOTIDE SEQUENCE [LARGE SCALE GENOMIC DNA]</scope>
    <source>
        <tissue evidence="19">Flower</tissue>
    </source>
</reference>
<name>A0AAQ3JYK4_9LILI</name>
<evidence type="ECO:0000256" key="4">
    <source>
        <dbReference type="ARBA" id="ARBA00012759"/>
    </source>
</evidence>
<dbReference type="InterPro" id="IPR050164">
    <property type="entry name" value="Peptidase_C19"/>
</dbReference>
<dbReference type="CDD" id="cd01795">
    <property type="entry name" value="Ubl_USP48"/>
    <property type="match status" value="1"/>
</dbReference>
<feature type="domain" description="DUSP" evidence="18">
    <location>
        <begin position="603"/>
        <end position="706"/>
    </location>
</feature>
<dbReference type="InterPro" id="IPR038765">
    <property type="entry name" value="Papain-like_cys_pep_sf"/>
</dbReference>
<dbReference type="EC" id="3.4.19.12" evidence="4"/>
<accession>A0AAQ3JYK4</accession>
<dbReference type="InterPro" id="IPR029071">
    <property type="entry name" value="Ubiquitin-like_domsf"/>
</dbReference>
<protein>
    <recommendedName>
        <fullName evidence="12">Ubiquitin carboxyl-terminal hydrolase 26</fullName>
        <ecNumber evidence="4">3.4.19.12</ecNumber>
    </recommendedName>
    <alternativeName>
        <fullName evidence="15">Deubiquitinating enzyme 26</fullName>
    </alternativeName>
    <alternativeName>
        <fullName evidence="13">Ubiquitin thioesterase 26</fullName>
    </alternativeName>
    <alternativeName>
        <fullName evidence="14">Ubiquitin-specific-processing protease 26</fullName>
    </alternativeName>
</protein>
<dbReference type="GO" id="GO:0016579">
    <property type="term" value="P:protein deubiquitination"/>
    <property type="evidence" value="ECO:0007669"/>
    <property type="project" value="InterPro"/>
</dbReference>
<evidence type="ECO:0000256" key="3">
    <source>
        <dbReference type="ARBA" id="ARBA00009085"/>
    </source>
</evidence>
<dbReference type="PROSITE" id="PS00972">
    <property type="entry name" value="USP_1"/>
    <property type="match status" value="1"/>
</dbReference>
<dbReference type="InterPro" id="IPR035927">
    <property type="entry name" value="DUSP-like_sf"/>
</dbReference>
<feature type="domain" description="DUSP" evidence="18">
    <location>
        <begin position="732"/>
        <end position="856"/>
    </location>
</feature>
<evidence type="ECO:0000256" key="12">
    <source>
        <dbReference type="ARBA" id="ARBA00071636"/>
    </source>
</evidence>
<dbReference type="InterPro" id="IPR033841">
    <property type="entry name" value="Pep_USP48"/>
</dbReference>
<gene>
    <name evidence="19" type="ORF">Cni_G07491</name>
</gene>
<proteinExistence type="inferred from homology"/>
<comment type="catalytic activity">
    <reaction evidence="1">
        <text>Thiol-dependent hydrolysis of ester, thioester, amide, peptide and isopeptide bonds formed by the C-terminal Gly of ubiquitin (a 76-residue protein attached to proteins as an intracellular targeting signal).</text>
        <dbReference type="EC" id="3.4.19.12"/>
    </reaction>
</comment>
<dbReference type="GO" id="GO:0004197">
    <property type="term" value="F:cysteine-type endopeptidase activity"/>
    <property type="evidence" value="ECO:0007669"/>
    <property type="project" value="InterPro"/>
</dbReference>
<keyword evidence="8 19" id="KW-0378">Hydrolase</keyword>
<evidence type="ECO:0000259" key="17">
    <source>
        <dbReference type="PROSITE" id="PS50235"/>
    </source>
</evidence>
<dbReference type="EMBL" id="CP136891">
    <property type="protein sequence ID" value="WOK98779.1"/>
    <property type="molecule type" value="Genomic_DNA"/>
</dbReference>
<keyword evidence="20" id="KW-1185">Reference proteome</keyword>
<evidence type="ECO:0000256" key="5">
    <source>
        <dbReference type="ARBA" id="ARBA00022670"/>
    </source>
</evidence>
<dbReference type="Gene3D" id="3.90.70.10">
    <property type="entry name" value="Cysteine proteinases"/>
    <property type="match status" value="1"/>
</dbReference>
<feature type="domain" description="DUSP" evidence="18">
    <location>
        <begin position="496"/>
        <end position="588"/>
    </location>
</feature>
<evidence type="ECO:0000256" key="7">
    <source>
        <dbReference type="ARBA" id="ARBA00022786"/>
    </source>
</evidence>
<comment type="subcellular location">
    <subcellularLocation>
        <location evidence="2">Nucleus</location>
    </subcellularLocation>
</comment>
<feature type="domain" description="USP" evidence="17">
    <location>
        <begin position="107"/>
        <end position="441"/>
    </location>
</feature>
<evidence type="ECO:0000256" key="15">
    <source>
        <dbReference type="ARBA" id="ARBA00082179"/>
    </source>
</evidence>
<evidence type="ECO:0000256" key="8">
    <source>
        <dbReference type="ARBA" id="ARBA00022801"/>
    </source>
</evidence>
<evidence type="ECO:0000256" key="11">
    <source>
        <dbReference type="ARBA" id="ARBA00056392"/>
    </source>
</evidence>
<keyword evidence="7" id="KW-0833">Ubl conjugation pathway</keyword>
<evidence type="ECO:0000256" key="1">
    <source>
        <dbReference type="ARBA" id="ARBA00000707"/>
    </source>
</evidence>
<keyword evidence="9" id="KW-0788">Thiol protease</keyword>
<evidence type="ECO:0000256" key="16">
    <source>
        <dbReference type="SAM" id="MobiDB-lite"/>
    </source>
</evidence>
<dbReference type="Gene3D" id="3.30.2230.10">
    <property type="entry name" value="DUSP-like"/>
    <property type="match status" value="1"/>
</dbReference>
<dbReference type="Proteomes" id="UP001327560">
    <property type="component" value="Chromosome 2"/>
</dbReference>
<dbReference type="AlphaFoldDB" id="A0AAQ3JYK4"/>
<dbReference type="PANTHER" id="PTHR24006">
    <property type="entry name" value="UBIQUITIN CARBOXYL-TERMINAL HYDROLASE"/>
    <property type="match status" value="1"/>
</dbReference>
<dbReference type="InterPro" id="IPR001394">
    <property type="entry name" value="Peptidase_C19_UCH"/>
</dbReference>
<dbReference type="GO" id="GO:0005634">
    <property type="term" value="C:nucleus"/>
    <property type="evidence" value="ECO:0007669"/>
    <property type="project" value="UniProtKB-SubCell"/>
</dbReference>
<dbReference type="GO" id="GO:0005829">
    <property type="term" value="C:cytosol"/>
    <property type="evidence" value="ECO:0007669"/>
    <property type="project" value="TreeGrafter"/>
</dbReference>
<evidence type="ECO:0000256" key="14">
    <source>
        <dbReference type="ARBA" id="ARBA00078771"/>
    </source>
</evidence>
<feature type="region of interest" description="Disordered" evidence="16">
    <location>
        <begin position="1"/>
        <end position="21"/>
    </location>
</feature>
<keyword evidence="6" id="KW-0677">Repeat</keyword>
<dbReference type="PROSITE" id="PS50235">
    <property type="entry name" value="USP_3"/>
    <property type="match status" value="1"/>
</dbReference>
<dbReference type="FunFam" id="3.30.2230.10:FF:000005">
    <property type="entry name" value="Ubiquitin carboxyl-terminal hydrolase 26"/>
    <property type="match status" value="1"/>
</dbReference>
<dbReference type="InterPro" id="IPR018200">
    <property type="entry name" value="USP_CS"/>
</dbReference>
<keyword evidence="10" id="KW-0539">Nucleus</keyword>
<feature type="compositionally biased region" description="Basic residues" evidence="16">
    <location>
        <begin position="1"/>
        <end position="12"/>
    </location>
</feature>
<dbReference type="Gene3D" id="3.10.20.90">
    <property type="entry name" value="Phosphatidylinositol 3-kinase Catalytic Subunit, Chain A, domain 1"/>
    <property type="match status" value="1"/>
</dbReference>
<dbReference type="Pfam" id="PF00443">
    <property type="entry name" value="UCH"/>
    <property type="match status" value="1"/>
</dbReference>
<dbReference type="SUPFAM" id="SSF54001">
    <property type="entry name" value="Cysteine proteinases"/>
    <property type="match status" value="1"/>
</dbReference>
<dbReference type="PROSITE" id="PS00973">
    <property type="entry name" value="USP_2"/>
    <property type="match status" value="1"/>
</dbReference>
<sequence>MSRPNTRNKNKKQRTEENSDPSYEILRKIHLNAEVVIDDIRQLYSVTKPICQGCRVNSKDSPNCFCGLVPPPNGARKTGLWQKMSEIILSFGPNPCKDLRDSIDTPAGLTNLGATCYANSILQCLYMNAAFRDCIFSVEADFLQQHPVLDQLSRLFAQLHSSKMSFIDSAPFIKTLELDNGVQQDSHEFLTLFLSLLERSLSHSKVANAKTAVQDLFRGNVSHVTRCSECGKDSAASSKMEDFYELELNIKGLNNLDESLDDYLSLEELTGENQYFCCSCGKRVDATRSINLRSLPQVLNFQLKRYVFLPKTTTRKKITSAFSFPRWLHMGKRLSNPSCSGLIYELSAILIHKGTAVNSGHYVAHIKDEYSGQWWEFDDEHVANLGHHPFGEHSNSTTKSLSKAQPAVIYGNEGDTSGFHASMQEEIFSSTDAYMLMYNLRFDKENEGILSKFDKGGFNSKRNSLPPHLYEEIQTLNSYYANDCDEYQKKKETQVALLTERRQEVKLVLSKAPVDPLDDSYFWISTDWLRLWADSVSPSCIDNSPIQCIHGKVPITKVTSMKRLSVTTWQMLLSKYGGGPTLSNDDICITCLRDEAKNAVCAIDYRDRKASLKQLAEAALAGNYPDGPSYYVSRAWLIQWLRRKNADFTCDIDVGPTAHLRCSHGGLLPEQAAGAKRVVIPESLWLFFFESASMSKSDNLLGFTTFSSECEPCESCSKELKEVASLEDNLRATKLKQRQNHEKLLMGKSFAISPGCKYYLVPSSWLANWRAYLTATGKNISSFTEPQNLEVIIDSLICQKHSRLLERPLELVCKRGVITQKMSTTEGLALISEIDWSLFCEEWNAKEDKGISAEIVVHGNSNKFAGSCEDMPISVEGLDHPTEEANDSLEVEKLLIRTYPETCEDCIGERESCELMRKLNYCNEDICVYLVRGKEAPKSIIEASAHNSESDRRSSKRSRKTSFGNSVNLSVSGSTSIYQLKMMIWEAFGVVKENQKLHKGSTEIDGDSATLADKNIFPGDVLWVRDSEIYENRDIADELSEEKIDPGRAEAGFRGTLLASDVAVNNFQNT</sequence>
<evidence type="ECO:0000256" key="13">
    <source>
        <dbReference type="ARBA" id="ARBA00075174"/>
    </source>
</evidence>
<dbReference type="SMART" id="SM00695">
    <property type="entry name" value="DUSP"/>
    <property type="match status" value="1"/>
</dbReference>
<feature type="region of interest" description="Disordered" evidence="16">
    <location>
        <begin position="942"/>
        <end position="964"/>
    </location>
</feature>
<keyword evidence="5" id="KW-0645">Protease</keyword>
<dbReference type="FunFam" id="3.90.70.10:FF:000049">
    <property type="entry name" value="ubiquitin carboxyl-terminal hydrolase 48"/>
    <property type="match status" value="1"/>
</dbReference>
<dbReference type="GO" id="GO:0004843">
    <property type="term" value="F:cysteine-type deubiquitinase activity"/>
    <property type="evidence" value="ECO:0007669"/>
    <property type="project" value="UniProtKB-EC"/>
</dbReference>
<evidence type="ECO:0000259" key="18">
    <source>
        <dbReference type="PROSITE" id="PS51283"/>
    </source>
</evidence>
<evidence type="ECO:0000256" key="6">
    <source>
        <dbReference type="ARBA" id="ARBA00022737"/>
    </source>
</evidence>
<dbReference type="GO" id="GO:0006508">
    <property type="term" value="P:proteolysis"/>
    <property type="evidence" value="ECO:0007669"/>
    <property type="project" value="UniProtKB-KW"/>
</dbReference>
<dbReference type="PANTHER" id="PTHR24006:SF722">
    <property type="entry name" value="UBIQUITIN CARBOXYL-TERMINAL HYDROLASE 48"/>
    <property type="match status" value="1"/>
</dbReference>
<dbReference type="SUPFAM" id="SSF143791">
    <property type="entry name" value="DUSP-like"/>
    <property type="match status" value="1"/>
</dbReference>
<comment type="function">
    <text evidence="11">Recognizes and hydrolyzes the peptide bond at the C-terminal Gly of ubiquitin. Involved in the processing of poly-ubiquitin precursors as well as that of ubiquitinated proteins. Deubiquitinates H2BK143ub1 of histone H2B.</text>
</comment>
<dbReference type="SUPFAM" id="SSF54236">
    <property type="entry name" value="Ubiquitin-like"/>
    <property type="match status" value="1"/>
</dbReference>
<evidence type="ECO:0000313" key="20">
    <source>
        <dbReference type="Proteomes" id="UP001327560"/>
    </source>
</evidence>
<evidence type="ECO:0000256" key="9">
    <source>
        <dbReference type="ARBA" id="ARBA00022807"/>
    </source>
</evidence>
<dbReference type="FunFam" id="3.30.2230.10:FF:000006">
    <property type="entry name" value="Ubiquitin carboxyl-terminal hydrolase 26"/>
    <property type="match status" value="1"/>
</dbReference>
<evidence type="ECO:0000256" key="2">
    <source>
        <dbReference type="ARBA" id="ARBA00004123"/>
    </source>
</evidence>
<organism evidence="19 20">
    <name type="scientific">Canna indica</name>
    <name type="common">Indian-shot</name>
    <dbReference type="NCBI Taxonomy" id="4628"/>
    <lineage>
        <taxon>Eukaryota</taxon>
        <taxon>Viridiplantae</taxon>
        <taxon>Streptophyta</taxon>
        <taxon>Embryophyta</taxon>
        <taxon>Tracheophyta</taxon>
        <taxon>Spermatophyta</taxon>
        <taxon>Magnoliopsida</taxon>
        <taxon>Liliopsida</taxon>
        <taxon>Zingiberales</taxon>
        <taxon>Cannaceae</taxon>
        <taxon>Canna</taxon>
    </lineage>
</organism>
<dbReference type="InterPro" id="IPR044743">
    <property type="entry name" value="Ubl_USP48"/>
</dbReference>
<comment type="similarity">
    <text evidence="3">Belongs to the peptidase C19 family.</text>
</comment>
<evidence type="ECO:0000313" key="19">
    <source>
        <dbReference type="EMBL" id="WOK98779.1"/>
    </source>
</evidence>